<proteinExistence type="predicted"/>
<feature type="transmembrane region" description="Helical" evidence="1">
    <location>
        <begin position="26"/>
        <end position="45"/>
    </location>
</feature>
<comment type="caution">
    <text evidence="2">The sequence shown here is derived from an EMBL/GenBank/DDBJ whole genome shotgun (WGS) entry which is preliminary data.</text>
</comment>
<dbReference type="EMBL" id="JACRDE010000518">
    <property type="protein sequence ID" value="MBI5251750.1"/>
    <property type="molecule type" value="Genomic_DNA"/>
</dbReference>
<protein>
    <submittedName>
        <fullName evidence="2">Uncharacterized protein</fullName>
    </submittedName>
</protein>
<reference evidence="2" key="1">
    <citation type="submission" date="2020-07" db="EMBL/GenBank/DDBJ databases">
        <title>Huge and variable diversity of episymbiotic CPR bacteria and DPANN archaea in groundwater ecosystems.</title>
        <authorList>
            <person name="He C.Y."/>
            <person name="Keren R."/>
            <person name="Whittaker M."/>
            <person name="Farag I.F."/>
            <person name="Doudna J."/>
            <person name="Cate J.H.D."/>
            <person name="Banfield J.F."/>
        </authorList>
    </citation>
    <scope>NUCLEOTIDE SEQUENCE</scope>
    <source>
        <strain evidence="2">NC_groundwater_1664_Pr3_B-0.1um_52_9</strain>
    </source>
</reference>
<accession>A0A9D6V468</accession>
<keyword evidence="1" id="KW-1133">Transmembrane helix</keyword>
<organism evidence="2 3">
    <name type="scientific">Desulfomonile tiedjei</name>
    <dbReference type="NCBI Taxonomy" id="2358"/>
    <lineage>
        <taxon>Bacteria</taxon>
        <taxon>Pseudomonadati</taxon>
        <taxon>Thermodesulfobacteriota</taxon>
        <taxon>Desulfomonilia</taxon>
        <taxon>Desulfomonilales</taxon>
        <taxon>Desulfomonilaceae</taxon>
        <taxon>Desulfomonile</taxon>
    </lineage>
</organism>
<name>A0A9D6V468_9BACT</name>
<keyword evidence="1" id="KW-0812">Transmembrane</keyword>
<gene>
    <name evidence="2" type="ORF">HY912_19835</name>
</gene>
<keyword evidence="1" id="KW-0472">Membrane</keyword>
<dbReference type="Proteomes" id="UP000807825">
    <property type="component" value="Unassembled WGS sequence"/>
</dbReference>
<evidence type="ECO:0000313" key="3">
    <source>
        <dbReference type="Proteomes" id="UP000807825"/>
    </source>
</evidence>
<evidence type="ECO:0000256" key="1">
    <source>
        <dbReference type="SAM" id="Phobius"/>
    </source>
</evidence>
<evidence type="ECO:0000313" key="2">
    <source>
        <dbReference type="EMBL" id="MBI5251750.1"/>
    </source>
</evidence>
<dbReference type="AlphaFoldDB" id="A0A9D6V468"/>
<sequence>MTVISVAEALLVVVCPIDIPAVRTEIIVVAINVCNILLIAFNFFIPPGLLMV</sequence>